<sequence length="234" mass="26995">MDECRLKFEVVKRYLTKSPILSNPKSDEQLYMYLTVFNCAISVILFRHIQDKEQMPIYYVSKAMVDTKTRHSRIKKTTLALKSTAQNLRSYFQAHQVTILTNQPLYSTLHKLDLSRRMLKQFIKLSEYEIKHHPRLALKGQVMVDFIAKLPKKPAHAVEFLGEQWWTLYVDRASRVSGFGVGLILQSPIEELLEKAICLNFSISNNEAKYEVILAGLNLAITLSTTKLEIKSNS</sequence>
<dbReference type="EMBL" id="CP126663">
    <property type="protein sequence ID" value="WKA07576.1"/>
    <property type="molecule type" value="Genomic_DNA"/>
</dbReference>
<reference evidence="2 3" key="1">
    <citation type="journal article" date="2023" name="Hortic Res">
        <title>The complete reference genome for grapevine (Vitis vinifera L.) genetics and breeding.</title>
        <authorList>
            <person name="Shi X."/>
            <person name="Cao S."/>
            <person name="Wang X."/>
            <person name="Huang S."/>
            <person name="Wang Y."/>
            <person name="Liu Z."/>
            <person name="Liu W."/>
            <person name="Leng X."/>
            <person name="Peng Y."/>
            <person name="Wang N."/>
            <person name="Wang Y."/>
            <person name="Ma Z."/>
            <person name="Xu X."/>
            <person name="Zhang F."/>
            <person name="Xue H."/>
            <person name="Zhong H."/>
            <person name="Wang Y."/>
            <person name="Zhang K."/>
            <person name="Velt A."/>
            <person name="Avia K."/>
            <person name="Holtgrawe D."/>
            <person name="Grimplet J."/>
            <person name="Matus J.T."/>
            <person name="Ware D."/>
            <person name="Wu X."/>
            <person name="Wang H."/>
            <person name="Liu C."/>
            <person name="Fang Y."/>
            <person name="Rustenholz C."/>
            <person name="Cheng Z."/>
            <person name="Xiao H."/>
            <person name="Zhou Y."/>
        </authorList>
    </citation>
    <scope>NUCLEOTIDE SEQUENCE [LARGE SCALE GENOMIC DNA]</scope>
    <source>
        <strain evidence="3">cv. Pinot noir / PN40024</strain>
        <tissue evidence="2">Leaf</tissue>
    </source>
</reference>
<dbReference type="SUPFAM" id="SSF56672">
    <property type="entry name" value="DNA/RNA polymerases"/>
    <property type="match status" value="1"/>
</dbReference>
<evidence type="ECO:0000259" key="1">
    <source>
        <dbReference type="Pfam" id="PF17919"/>
    </source>
</evidence>
<gene>
    <name evidence="2" type="ORF">VitviT2T_025382</name>
</gene>
<dbReference type="Proteomes" id="UP001227230">
    <property type="component" value="Chromosome 16"/>
</dbReference>
<keyword evidence="3" id="KW-1185">Reference proteome</keyword>
<dbReference type="PANTHER" id="PTHR48475:SF1">
    <property type="entry name" value="RNASE H TYPE-1 DOMAIN-CONTAINING PROTEIN"/>
    <property type="match status" value="1"/>
</dbReference>
<name>A0ABY9DMF0_VITVI</name>
<dbReference type="Pfam" id="PF17919">
    <property type="entry name" value="RT_RNaseH_2"/>
    <property type="match status" value="1"/>
</dbReference>
<accession>A0ABY9DMF0</accession>
<dbReference type="PANTHER" id="PTHR48475">
    <property type="entry name" value="RIBONUCLEASE H"/>
    <property type="match status" value="1"/>
</dbReference>
<evidence type="ECO:0000313" key="3">
    <source>
        <dbReference type="Proteomes" id="UP001227230"/>
    </source>
</evidence>
<protein>
    <recommendedName>
        <fullName evidence="1">Reverse transcriptase/retrotransposon-derived protein RNase H-like domain-containing protein</fullName>
    </recommendedName>
</protein>
<organism evidence="2 3">
    <name type="scientific">Vitis vinifera</name>
    <name type="common">Grape</name>
    <dbReference type="NCBI Taxonomy" id="29760"/>
    <lineage>
        <taxon>Eukaryota</taxon>
        <taxon>Viridiplantae</taxon>
        <taxon>Streptophyta</taxon>
        <taxon>Embryophyta</taxon>
        <taxon>Tracheophyta</taxon>
        <taxon>Spermatophyta</taxon>
        <taxon>Magnoliopsida</taxon>
        <taxon>eudicotyledons</taxon>
        <taxon>Gunneridae</taxon>
        <taxon>Pentapetalae</taxon>
        <taxon>rosids</taxon>
        <taxon>Vitales</taxon>
        <taxon>Vitaceae</taxon>
        <taxon>Viteae</taxon>
        <taxon>Vitis</taxon>
    </lineage>
</organism>
<feature type="domain" description="Reverse transcriptase/retrotransposon-derived protein RNase H-like" evidence="1">
    <location>
        <begin position="2"/>
        <end position="99"/>
    </location>
</feature>
<proteinExistence type="predicted"/>
<dbReference type="InterPro" id="IPR012337">
    <property type="entry name" value="RNaseH-like_sf"/>
</dbReference>
<evidence type="ECO:0000313" key="2">
    <source>
        <dbReference type="EMBL" id="WKA07576.1"/>
    </source>
</evidence>
<dbReference type="InterPro" id="IPR041577">
    <property type="entry name" value="RT_RNaseH_2"/>
</dbReference>
<dbReference type="SUPFAM" id="SSF53098">
    <property type="entry name" value="Ribonuclease H-like"/>
    <property type="match status" value="1"/>
</dbReference>
<dbReference type="InterPro" id="IPR043502">
    <property type="entry name" value="DNA/RNA_pol_sf"/>
</dbReference>